<organism evidence="1 2">
    <name type="scientific">Segatella copri</name>
    <dbReference type="NCBI Taxonomy" id="165179"/>
    <lineage>
        <taxon>Bacteria</taxon>
        <taxon>Pseudomonadati</taxon>
        <taxon>Bacteroidota</taxon>
        <taxon>Bacteroidia</taxon>
        <taxon>Bacteroidales</taxon>
        <taxon>Prevotellaceae</taxon>
        <taxon>Segatella</taxon>
    </lineage>
</organism>
<name>A0A3R6EYJ6_9BACT</name>
<comment type="caution">
    <text evidence="1">The sequence shown here is derived from an EMBL/GenBank/DDBJ whole genome shotgun (WGS) entry which is preliminary data.</text>
</comment>
<accession>A0A3R6EYJ6</accession>
<proteinExistence type="predicted"/>
<gene>
    <name evidence="1" type="ORF">DW192_10115</name>
</gene>
<dbReference type="EMBL" id="QRKB01000025">
    <property type="protein sequence ID" value="RHH81407.1"/>
    <property type="molecule type" value="Genomic_DNA"/>
</dbReference>
<protein>
    <submittedName>
        <fullName evidence="1">Uncharacterized protein</fullName>
    </submittedName>
</protein>
<dbReference type="RefSeq" id="WP_118255102.1">
    <property type="nucleotide sequence ID" value="NZ_QRKB01000025.1"/>
</dbReference>
<dbReference type="AlphaFoldDB" id="A0A3R6EYJ6"/>
<reference evidence="1 2" key="1">
    <citation type="submission" date="2018-08" db="EMBL/GenBank/DDBJ databases">
        <title>A genome reference for cultivated species of the human gut microbiota.</title>
        <authorList>
            <person name="Zou Y."/>
            <person name="Xue W."/>
            <person name="Luo G."/>
        </authorList>
    </citation>
    <scope>NUCLEOTIDE SEQUENCE [LARGE SCALE GENOMIC DNA]</scope>
    <source>
        <strain evidence="1 2">AM16-54</strain>
    </source>
</reference>
<evidence type="ECO:0000313" key="2">
    <source>
        <dbReference type="Proteomes" id="UP000284548"/>
    </source>
</evidence>
<sequence>MKQKIVHLHSKVNEKGVLVELDLDEEIKKLKRDNYVVKQIASSSSSNIVDIRGTTTFVHVFLLAEKQE</sequence>
<dbReference type="Proteomes" id="UP000284548">
    <property type="component" value="Unassembled WGS sequence"/>
</dbReference>
<evidence type="ECO:0000313" key="1">
    <source>
        <dbReference type="EMBL" id="RHH81407.1"/>
    </source>
</evidence>